<dbReference type="Proteomes" id="UP001589776">
    <property type="component" value="Unassembled WGS sequence"/>
</dbReference>
<reference evidence="2 3" key="1">
    <citation type="submission" date="2024-09" db="EMBL/GenBank/DDBJ databases">
        <authorList>
            <person name="Sun Q."/>
            <person name="Mori K."/>
        </authorList>
    </citation>
    <scope>NUCLEOTIDE SEQUENCE [LARGE SCALE GENOMIC DNA]</scope>
    <source>
        <strain evidence="2 3">CCM 7759</strain>
    </source>
</reference>
<evidence type="ECO:0000313" key="2">
    <source>
        <dbReference type="EMBL" id="MFC0216116.1"/>
    </source>
</evidence>
<dbReference type="RefSeq" id="WP_377473969.1">
    <property type="nucleotide sequence ID" value="NZ_JBHLWN010000110.1"/>
</dbReference>
<dbReference type="InterPro" id="IPR039076">
    <property type="entry name" value="DivIC"/>
</dbReference>
<gene>
    <name evidence="2" type="ORF">ACFFK0_27345</name>
</gene>
<evidence type="ECO:0000313" key="3">
    <source>
        <dbReference type="Proteomes" id="UP001589776"/>
    </source>
</evidence>
<dbReference type="EMBL" id="JBHLWN010000110">
    <property type="protein sequence ID" value="MFC0216116.1"/>
    <property type="molecule type" value="Genomic_DNA"/>
</dbReference>
<keyword evidence="1" id="KW-0175">Coiled coil</keyword>
<feature type="coiled-coil region" evidence="1">
    <location>
        <begin position="47"/>
        <end position="81"/>
    </location>
</feature>
<name>A0ABV6DTY4_9BACL</name>
<dbReference type="InterPro" id="IPR007060">
    <property type="entry name" value="FtsL/DivIC"/>
</dbReference>
<comment type="caution">
    <text evidence="2">The sequence shown here is derived from an EMBL/GenBank/DDBJ whole genome shotgun (WGS) entry which is preliminary data.</text>
</comment>
<dbReference type="PANTHER" id="PTHR40027">
    <property type="entry name" value="CELL DIVISION PROTEIN DIVIC"/>
    <property type="match status" value="1"/>
</dbReference>
<keyword evidence="3" id="KW-1185">Reference proteome</keyword>
<accession>A0ABV6DTY4</accession>
<protein>
    <submittedName>
        <fullName evidence="2">Septum formation initiator family protein</fullName>
    </submittedName>
</protein>
<proteinExistence type="predicted"/>
<evidence type="ECO:0000256" key="1">
    <source>
        <dbReference type="SAM" id="Coils"/>
    </source>
</evidence>
<organism evidence="2 3">
    <name type="scientific">Paenibacillus chartarius</name>
    <dbReference type="NCBI Taxonomy" id="747481"/>
    <lineage>
        <taxon>Bacteria</taxon>
        <taxon>Bacillati</taxon>
        <taxon>Bacillota</taxon>
        <taxon>Bacilli</taxon>
        <taxon>Bacillales</taxon>
        <taxon>Paenibacillaceae</taxon>
        <taxon>Paenibacillus</taxon>
    </lineage>
</organism>
<sequence>MSVRANAMPANIQLNKGAKRRKRMLLFCVVVFLTWALPAFVAQWSKLNLKTAEMQGLQDQLQQLKLTNEQTKREVERLNDKEYIEQKIRTELHWYKPGETVFPATKAMP</sequence>
<dbReference type="PANTHER" id="PTHR40027:SF1">
    <property type="entry name" value="CELL DIVISION PROTEIN DIVIC"/>
    <property type="match status" value="1"/>
</dbReference>
<dbReference type="Pfam" id="PF04977">
    <property type="entry name" value="DivIC"/>
    <property type="match status" value="1"/>
</dbReference>